<evidence type="ECO:0000313" key="13">
    <source>
        <dbReference type="Ensembl" id="ENSOANP00000045550.1"/>
    </source>
</evidence>
<evidence type="ECO:0000256" key="6">
    <source>
        <dbReference type="ARBA" id="ARBA00023228"/>
    </source>
</evidence>
<evidence type="ECO:0000313" key="14">
    <source>
        <dbReference type="Proteomes" id="UP000002279"/>
    </source>
</evidence>
<accession>A0A6I8NXF8</accession>
<reference evidence="13" key="2">
    <citation type="submission" date="2025-05" db="UniProtKB">
        <authorList>
            <consortium name="Ensembl"/>
        </authorList>
    </citation>
    <scope>IDENTIFICATION</scope>
    <source>
        <strain evidence="13">Glennie</strain>
    </source>
</reference>
<dbReference type="Pfam" id="PF00704">
    <property type="entry name" value="Glyco_hydro_18"/>
    <property type="match status" value="1"/>
</dbReference>
<dbReference type="GO" id="GO:0008061">
    <property type="term" value="F:chitin binding"/>
    <property type="evidence" value="ECO:0007669"/>
    <property type="project" value="InterPro"/>
</dbReference>
<dbReference type="InterPro" id="IPR001223">
    <property type="entry name" value="Glyco_hydro18_cat"/>
</dbReference>
<dbReference type="PANTHER" id="PTHR46066:SF2">
    <property type="entry name" value="CHITINASE DOMAIN-CONTAINING PROTEIN 1"/>
    <property type="match status" value="1"/>
</dbReference>
<keyword evidence="4" id="KW-0964">Secreted</keyword>
<dbReference type="GeneID" id="114810043"/>
<evidence type="ECO:0000256" key="10">
    <source>
        <dbReference type="SAM" id="MobiDB-lite"/>
    </source>
</evidence>
<dbReference type="CDD" id="cd02876">
    <property type="entry name" value="GH18_SI-CLP"/>
    <property type="match status" value="1"/>
</dbReference>
<dbReference type="InterPro" id="IPR011583">
    <property type="entry name" value="Chitinase_II/V-like_cat"/>
</dbReference>
<dbReference type="Gene3D" id="1.10.8.360">
    <property type="entry name" value="3,6-anhydro-alpha-l-galactosidase"/>
    <property type="match status" value="1"/>
</dbReference>
<dbReference type="AlphaFoldDB" id="A0A6I8NXF8"/>
<evidence type="ECO:0000256" key="9">
    <source>
        <dbReference type="ARBA" id="ARBA00040976"/>
    </source>
</evidence>
<dbReference type="GO" id="GO:0012505">
    <property type="term" value="C:endomembrane system"/>
    <property type="evidence" value="ECO:0000318"/>
    <property type="project" value="GO_Central"/>
</dbReference>
<dbReference type="Ensembl" id="ENSOANT00000063228.1">
    <property type="protein sequence ID" value="ENSOANP00000045550.1"/>
    <property type="gene ID" value="ENSOANG00000050556.1"/>
</dbReference>
<evidence type="ECO:0000259" key="12">
    <source>
        <dbReference type="PROSITE" id="PS51910"/>
    </source>
</evidence>
<keyword evidence="5 11" id="KW-0732">Signal</keyword>
<dbReference type="PANTHER" id="PTHR46066">
    <property type="entry name" value="CHITINASE DOMAIN-CONTAINING PROTEIN 1 FAMILY MEMBER"/>
    <property type="match status" value="1"/>
</dbReference>
<dbReference type="Proteomes" id="UP000002279">
    <property type="component" value="Chromosome 3"/>
</dbReference>
<evidence type="ECO:0000256" key="1">
    <source>
        <dbReference type="ARBA" id="ARBA00004371"/>
    </source>
</evidence>
<dbReference type="RefSeq" id="XP_028915247.1">
    <property type="nucleotide sequence ID" value="XM_029059414.2"/>
</dbReference>
<feature type="signal peptide" evidence="11">
    <location>
        <begin position="1"/>
        <end position="17"/>
    </location>
</feature>
<dbReference type="RefSeq" id="XP_039767275.1">
    <property type="nucleotide sequence ID" value="XM_039911341.1"/>
</dbReference>
<evidence type="ECO:0000256" key="3">
    <source>
        <dbReference type="ARBA" id="ARBA00009336"/>
    </source>
</evidence>
<dbReference type="Bgee" id="ENSOANG00000050556">
    <property type="expression patterns" value="Expressed in liver and 7 other cell types or tissues"/>
</dbReference>
<dbReference type="FunFam" id="3.10.50.10:FF:000002">
    <property type="entry name" value="Chitinase domain-containing protein 1"/>
    <property type="match status" value="1"/>
</dbReference>
<reference evidence="13 14" key="1">
    <citation type="journal article" date="2008" name="Nature">
        <title>Genome analysis of the platypus reveals unique signatures of evolution.</title>
        <authorList>
            <person name="Warren W.C."/>
            <person name="Hillier L.W."/>
            <person name="Marshall Graves J.A."/>
            <person name="Birney E."/>
            <person name="Ponting C.P."/>
            <person name="Grutzner F."/>
            <person name="Belov K."/>
            <person name="Miller W."/>
            <person name="Clarke L."/>
            <person name="Chinwalla A.T."/>
            <person name="Yang S.P."/>
            <person name="Heger A."/>
            <person name="Locke D.P."/>
            <person name="Miethke P."/>
            <person name="Waters P.D."/>
            <person name="Veyrunes F."/>
            <person name="Fulton L."/>
            <person name="Fulton B."/>
            <person name="Graves T."/>
            <person name="Wallis J."/>
            <person name="Puente X.S."/>
            <person name="Lopez-Otin C."/>
            <person name="Ordonez G.R."/>
            <person name="Eichler E.E."/>
            <person name="Chen L."/>
            <person name="Cheng Z."/>
            <person name="Deakin J.E."/>
            <person name="Alsop A."/>
            <person name="Thompson K."/>
            <person name="Kirby P."/>
            <person name="Papenfuss A.T."/>
            <person name="Wakefield M.J."/>
            <person name="Olender T."/>
            <person name="Lancet D."/>
            <person name="Huttley G.A."/>
            <person name="Smit A.F."/>
            <person name="Pask A."/>
            <person name="Temple-Smith P."/>
            <person name="Batzer M.A."/>
            <person name="Walker J.A."/>
            <person name="Konkel M.K."/>
            <person name="Harris R.S."/>
            <person name="Whittington C.M."/>
            <person name="Wong E.S."/>
            <person name="Gemmell N.J."/>
            <person name="Buschiazzo E."/>
            <person name="Vargas Jentzsch I.M."/>
            <person name="Merkel A."/>
            <person name="Schmitz J."/>
            <person name="Zemann A."/>
            <person name="Churakov G."/>
            <person name="Kriegs J.O."/>
            <person name="Brosius J."/>
            <person name="Murchison E.P."/>
            <person name="Sachidanandam R."/>
            <person name="Smith C."/>
            <person name="Hannon G.J."/>
            <person name="Tsend-Ayush E."/>
            <person name="McMillan D."/>
            <person name="Attenborough R."/>
            <person name="Rens W."/>
            <person name="Ferguson-Smith M."/>
            <person name="Lefevre C.M."/>
            <person name="Sharp J.A."/>
            <person name="Nicholas K.R."/>
            <person name="Ray D.A."/>
            <person name="Kube M."/>
            <person name="Reinhardt R."/>
            <person name="Pringle T.H."/>
            <person name="Taylor J."/>
            <person name="Jones R.C."/>
            <person name="Nixon B."/>
            <person name="Dacheux J.L."/>
            <person name="Niwa H."/>
            <person name="Sekita Y."/>
            <person name="Huang X."/>
            <person name="Stark A."/>
            <person name="Kheradpour P."/>
            <person name="Kellis M."/>
            <person name="Flicek P."/>
            <person name="Chen Y."/>
            <person name="Webber C."/>
            <person name="Hardison R."/>
            <person name="Nelson J."/>
            <person name="Hallsworth-Pepin K."/>
            <person name="Delehaunty K."/>
            <person name="Markovic C."/>
            <person name="Minx P."/>
            <person name="Feng Y."/>
            <person name="Kremitzki C."/>
            <person name="Mitreva M."/>
            <person name="Glasscock J."/>
            <person name="Wylie T."/>
            <person name="Wohldmann P."/>
            <person name="Thiru P."/>
            <person name="Nhan M.N."/>
            <person name="Pohl C.S."/>
            <person name="Smith S.M."/>
            <person name="Hou S."/>
            <person name="Nefedov M."/>
            <person name="de Jong P.J."/>
            <person name="Renfree M.B."/>
            <person name="Mardis E.R."/>
            <person name="Wilson R.K."/>
        </authorList>
    </citation>
    <scope>NUCLEOTIDE SEQUENCE [LARGE SCALE GENOMIC DNA]</scope>
    <source>
        <strain evidence="13 14">Glennie</strain>
    </source>
</reference>
<evidence type="ECO:0000256" key="11">
    <source>
        <dbReference type="SAM" id="SignalP"/>
    </source>
</evidence>
<comment type="similarity">
    <text evidence="3">Belongs to the glycosyl hydrolase 18 family.</text>
</comment>
<keyword evidence="14" id="KW-1185">Reference proteome</keyword>
<dbReference type="FunFam" id="3.20.20.80:FF:000028">
    <property type="entry name" value="Chitinase domain-containing protein 1"/>
    <property type="match status" value="1"/>
</dbReference>
<dbReference type="PROSITE" id="PS51910">
    <property type="entry name" value="GH18_2"/>
    <property type="match status" value="1"/>
</dbReference>
<protein>
    <recommendedName>
        <fullName evidence="9">Chitinase domain-containing protein 1</fullName>
    </recommendedName>
</protein>
<dbReference type="CTD" id="66005"/>
<dbReference type="InterPro" id="IPR029070">
    <property type="entry name" value="Chitinase_insertion_sf"/>
</dbReference>
<evidence type="ECO:0000256" key="4">
    <source>
        <dbReference type="ARBA" id="ARBA00022525"/>
    </source>
</evidence>
<dbReference type="InterPro" id="IPR017853">
    <property type="entry name" value="GH"/>
</dbReference>
<sequence length="390" mass="43563">MRLFPAALCLSLAYRLAAPTLSRTDPGRSAAKTLREKTGPSERTVQERGLVTSEPRAEDVVREHRRPRAPEAARTHFAGDALGYVTPWNGGGYDAAETFGAKFSWLSPVWLQVKRRGRELFQVTGLHDVDQGWLRDVRKAAPRLRVVPRVLFEGWTPADFEAVFHSEDELDELGQTLLSVAKSENFDGFVIEVWSQLGSQKAKELLHLLSHLAQTLREAQLRIIVVIPPVVIPGTSGGSFGQTHLEQLAPLVDGFSLMTYDYSSPQRPGPNAPLPWVRACVQRLDPDARWRPKILLGLNFYGLDFSASSAQPVVGGRYIEILKQHKPKLVWDEETGEHHLQYKPSKGGKHTVYYPTLKSIALRLELAAELGTGIAIWELGQGLDYFYDLL</sequence>
<dbReference type="GO" id="GO:0005764">
    <property type="term" value="C:lysosome"/>
    <property type="evidence" value="ECO:0007669"/>
    <property type="project" value="UniProtKB-SubCell"/>
</dbReference>
<dbReference type="Gene3D" id="3.20.20.80">
    <property type="entry name" value="Glycosidases"/>
    <property type="match status" value="1"/>
</dbReference>
<feature type="domain" description="GH18" evidence="12">
    <location>
        <begin position="79"/>
        <end position="390"/>
    </location>
</feature>
<dbReference type="SMART" id="SM00636">
    <property type="entry name" value="Glyco_18"/>
    <property type="match status" value="1"/>
</dbReference>
<comment type="subunit">
    <text evidence="8">Interacts with STAB1.</text>
</comment>
<dbReference type="KEGG" id="oaa:114810043"/>
<dbReference type="GO" id="GO:0005576">
    <property type="term" value="C:extracellular region"/>
    <property type="evidence" value="ECO:0007669"/>
    <property type="project" value="UniProtKB-SubCell"/>
</dbReference>
<evidence type="ECO:0000256" key="7">
    <source>
        <dbReference type="ARBA" id="ARBA00037756"/>
    </source>
</evidence>
<organism evidence="13 14">
    <name type="scientific">Ornithorhynchus anatinus</name>
    <name type="common">Duckbill platypus</name>
    <dbReference type="NCBI Taxonomy" id="9258"/>
    <lineage>
        <taxon>Eukaryota</taxon>
        <taxon>Metazoa</taxon>
        <taxon>Chordata</taxon>
        <taxon>Craniata</taxon>
        <taxon>Vertebrata</taxon>
        <taxon>Euteleostomi</taxon>
        <taxon>Mammalia</taxon>
        <taxon>Monotremata</taxon>
        <taxon>Ornithorhynchidae</taxon>
        <taxon>Ornithorhynchus</taxon>
    </lineage>
</organism>
<evidence type="ECO:0000256" key="5">
    <source>
        <dbReference type="ARBA" id="ARBA00022729"/>
    </source>
</evidence>
<proteinExistence type="inferred from homology"/>
<evidence type="ECO:0000256" key="2">
    <source>
        <dbReference type="ARBA" id="ARBA00004613"/>
    </source>
</evidence>
<dbReference type="SUPFAM" id="SSF51445">
    <property type="entry name" value="(Trans)glycosidases"/>
    <property type="match status" value="1"/>
</dbReference>
<name>A0A6I8NXF8_ORNAN</name>
<feature type="region of interest" description="Disordered" evidence="10">
    <location>
        <begin position="24"/>
        <end position="47"/>
    </location>
</feature>
<dbReference type="GO" id="GO:0070492">
    <property type="term" value="F:oligosaccharide binding"/>
    <property type="evidence" value="ECO:0000318"/>
    <property type="project" value="GO_Central"/>
</dbReference>
<dbReference type="Gene3D" id="3.10.50.10">
    <property type="match status" value="1"/>
</dbReference>
<dbReference type="Ensembl" id="ENSOANT00000076211.1">
    <property type="protein sequence ID" value="ENSOANP00000036010.1"/>
    <property type="gene ID" value="ENSOANG00000050556.1"/>
</dbReference>
<gene>
    <name evidence="13" type="primary">CHID1</name>
</gene>
<comment type="subcellular location">
    <subcellularLocation>
        <location evidence="1">Lysosome</location>
    </subcellularLocation>
    <subcellularLocation>
        <location evidence="2">Secreted</location>
    </subcellularLocation>
</comment>
<dbReference type="OrthoDB" id="10254444at2759"/>
<feature type="chain" id="PRO_5044633705" description="Chitinase domain-containing protein 1" evidence="11">
    <location>
        <begin position="18"/>
        <end position="390"/>
    </location>
</feature>
<dbReference type="GeneTree" id="ENSGT00390000012069"/>
<comment type="function">
    <text evidence="7">Saccharide- and LPS-binding protein with possible roles in pathogen sensing and endotoxin neutralization. Ligand-binding specificity relates to the length of the oligosaccharides, with preference for chitotetraose (in vitro).</text>
</comment>
<keyword evidence="6" id="KW-0458">Lysosome</keyword>
<feature type="compositionally biased region" description="Basic and acidic residues" evidence="10">
    <location>
        <begin position="33"/>
        <end position="46"/>
    </location>
</feature>
<evidence type="ECO:0000256" key="8">
    <source>
        <dbReference type="ARBA" id="ARBA00038832"/>
    </source>
</evidence>
<dbReference type="GO" id="GO:0005975">
    <property type="term" value="P:carbohydrate metabolic process"/>
    <property type="evidence" value="ECO:0007669"/>
    <property type="project" value="InterPro"/>
</dbReference>
<dbReference type="OMA" id="YSINERI"/>